<keyword evidence="8 12" id="KW-0472">Membrane</keyword>
<evidence type="ECO:0000256" key="10">
    <source>
        <dbReference type="ARBA" id="ARBA00023303"/>
    </source>
</evidence>
<evidence type="ECO:0000256" key="3">
    <source>
        <dbReference type="ARBA" id="ARBA00022461"/>
    </source>
</evidence>
<evidence type="ECO:0000256" key="4">
    <source>
        <dbReference type="ARBA" id="ARBA00022692"/>
    </source>
</evidence>
<protein>
    <submittedName>
        <fullName evidence="13">Uncharacterized protein</fullName>
    </submittedName>
</protein>
<evidence type="ECO:0000256" key="8">
    <source>
        <dbReference type="ARBA" id="ARBA00023136"/>
    </source>
</evidence>
<keyword evidence="4 11" id="KW-0812">Transmembrane</keyword>
<dbReference type="EMBL" id="UYRU01055580">
    <property type="protein sequence ID" value="VDN13106.1"/>
    <property type="molecule type" value="Genomic_DNA"/>
</dbReference>
<organism evidence="13 14">
    <name type="scientific">Dibothriocephalus latus</name>
    <name type="common">Fish tapeworm</name>
    <name type="synonym">Diphyllobothrium latum</name>
    <dbReference type="NCBI Taxonomy" id="60516"/>
    <lineage>
        <taxon>Eukaryota</taxon>
        <taxon>Metazoa</taxon>
        <taxon>Spiralia</taxon>
        <taxon>Lophotrochozoa</taxon>
        <taxon>Platyhelminthes</taxon>
        <taxon>Cestoda</taxon>
        <taxon>Eucestoda</taxon>
        <taxon>Diphyllobothriidea</taxon>
        <taxon>Diphyllobothriidae</taxon>
        <taxon>Dibothriocephalus</taxon>
    </lineage>
</organism>
<feature type="non-terminal residue" evidence="13">
    <location>
        <position position="136"/>
    </location>
</feature>
<reference evidence="13 14" key="1">
    <citation type="submission" date="2018-11" db="EMBL/GenBank/DDBJ databases">
        <authorList>
            <consortium name="Pathogen Informatics"/>
        </authorList>
    </citation>
    <scope>NUCLEOTIDE SEQUENCE [LARGE SCALE GENOMIC DNA]</scope>
</reference>
<evidence type="ECO:0000256" key="12">
    <source>
        <dbReference type="SAM" id="Phobius"/>
    </source>
</evidence>
<evidence type="ECO:0000256" key="2">
    <source>
        <dbReference type="ARBA" id="ARBA00022448"/>
    </source>
</evidence>
<evidence type="ECO:0000256" key="6">
    <source>
        <dbReference type="ARBA" id="ARBA00023053"/>
    </source>
</evidence>
<dbReference type="Pfam" id="PF00858">
    <property type="entry name" value="ASC"/>
    <property type="match status" value="1"/>
</dbReference>
<sequence length="136" mass="15171">MGENAAEPSFLDKAANRTSMLPYYIREHKRLAARRFCHARSKENGLKHLDIRTGWLALFWLATFFGVMGLLVMLLVDIVTSFLANPVATQIKAEDGDLEFPDVTVCPKSPFTSGSSAAELKSLQALRESIKKKLKD</sequence>
<dbReference type="GO" id="GO:0016020">
    <property type="term" value="C:membrane"/>
    <property type="evidence" value="ECO:0007669"/>
    <property type="project" value="UniProtKB-SubCell"/>
</dbReference>
<dbReference type="AlphaFoldDB" id="A0A3P7P4X8"/>
<keyword evidence="10 11" id="KW-0407">Ion channel</keyword>
<proteinExistence type="inferred from homology"/>
<keyword evidence="6" id="KW-0915">Sodium</keyword>
<dbReference type="GO" id="GO:0005272">
    <property type="term" value="F:sodium channel activity"/>
    <property type="evidence" value="ECO:0007669"/>
    <property type="project" value="UniProtKB-KW"/>
</dbReference>
<comment type="subcellular location">
    <subcellularLocation>
        <location evidence="1">Membrane</location>
        <topology evidence="1">Multi-pass membrane protein</topology>
    </subcellularLocation>
</comment>
<dbReference type="OrthoDB" id="6265222at2759"/>
<name>A0A3P7P4X8_DIBLA</name>
<feature type="transmembrane region" description="Helical" evidence="12">
    <location>
        <begin position="55"/>
        <end position="76"/>
    </location>
</feature>
<evidence type="ECO:0000313" key="14">
    <source>
        <dbReference type="Proteomes" id="UP000281553"/>
    </source>
</evidence>
<keyword evidence="9 11" id="KW-0739">Sodium transport</keyword>
<keyword evidence="2 11" id="KW-0813">Transport</keyword>
<evidence type="ECO:0000256" key="1">
    <source>
        <dbReference type="ARBA" id="ARBA00004141"/>
    </source>
</evidence>
<dbReference type="Proteomes" id="UP000281553">
    <property type="component" value="Unassembled WGS sequence"/>
</dbReference>
<evidence type="ECO:0000256" key="11">
    <source>
        <dbReference type="RuleBase" id="RU000679"/>
    </source>
</evidence>
<evidence type="ECO:0000256" key="7">
    <source>
        <dbReference type="ARBA" id="ARBA00023065"/>
    </source>
</evidence>
<keyword evidence="7 11" id="KW-0406">Ion transport</keyword>
<comment type="similarity">
    <text evidence="11">Belongs to the amiloride-sensitive sodium channel (TC 1.A.6) family.</text>
</comment>
<keyword evidence="3 11" id="KW-0894">Sodium channel</keyword>
<evidence type="ECO:0000256" key="5">
    <source>
        <dbReference type="ARBA" id="ARBA00022989"/>
    </source>
</evidence>
<dbReference type="InterPro" id="IPR001873">
    <property type="entry name" value="ENaC"/>
</dbReference>
<gene>
    <name evidence="13" type="ORF">DILT_LOCUS8937</name>
</gene>
<evidence type="ECO:0000313" key="13">
    <source>
        <dbReference type="EMBL" id="VDN13106.1"/>
    </source>
</evidence>
<keyword evidence="5 12" id="KW-1133">Transmembrane helix</keyword>
<evidence type="ECO:0000256" key="9">
    <source>
        <dbReference type="ARBA" id="ARBA00023201"/>
    </source>
</evidence>
<accession>A0A3P7P4X8</accession>
<keyword evidence="14" id="KW-1185">Reference proteome</keyword>